<feature type="chain" id="PRO_5045000010" description="Flagella basal body P-ring formation protein FlgA" evidence="1">
    <location>
        <begin position="19"/>
        <end position="233"/>
    </location>
</feature>
<dbReference type="Pfam" id="PF13144">
    <property type="entry name" value="ChapFlgA"/>
    <property type="match status" value="1"/>
</dbReference>
<evidence type="ECO:0000313" key="3">
    <source>
        <dbReference type="EMBL" id="MFC4527567.1"/>
    </source>
</evidence>
<dbReference type="Gene3D" id="2.30.30.760">
    <property type="match status" value="1"/>
</dbReference>
<evidence type="ECO:0000313" key="4">
    <source>
        <dbReference type="Proteomes" id="UP001595961"/>
    </source>
</evidence>
<reference evidence="4" key="1">
    <citation type="journal article" date="2019" name="Int. J. Syst. Evol. Microbiol.">
        <title>The Global Catalogue of Microorganisms (GCM) 10K type strain sequencing project: providing services to taxonomists for standard genome sequencing and annotation.</title>
        <authorList>
            <consortium name="The Broad Institute Genomics Platform"/>
            <consortium name="The Broad Institute Genome Sequencing Center for Infectious Disease"/>
            <person name="Wu L."/>
            <person name="Ma J."/>
        </authorList>
    </citation>
    <scope>NUCLEOTIDE SEQUENCE [LARGE SCALE GENOMIC DNA]</scope>
    <source>
        <strain evidence="4">CCM 4481</strain>
    </source>
</reference>
<keyword evidence="4" id="KW-1185">Reference proteome</keyword>
<dbReference type="InterPro" id="IPR017585">
    <property type="entry name" value="SAF_FlgA"/>
</dbReference>
<comment type="subcellular location">
    <subcellularLocation>
        <location evidence="1">Periplasm</location>
    </subcellularLocation>
</comment>
<dbReference type="PANTHER" id="PTHR36307:SF1">
    <property type="entry name" value="FLAGELLA BASAL BODY P-RING FORMATION PROTEIN FLGA"/>
    <property type="match status" value="1"/>
</dbReference>
<accession>A0ABV9C3L2</accession>
<comment type="similarity">
    <text evidence="1">Belongs to the FlgA family.</text>
</comment>
<dbReference type="NCBIfam" id="TIGR03170">
    <property type="entry name" value="flgA_cterm"/>
    <property type="match status" value="1"/>
</dbReference>
<organism evidence="3 4">
    <name type="scientific">Dyella halodurans</name>
    <dbReference type="NCBI Taxonomy" id="1920171"/>
    <lineage>
        <taxon>Bacteria</taxon>
        <taxon>Pseudomonadati</taxon>
        <taxon>Pseudomonadota</taxon>
        <taxon>Gammaproteobacteria</taxon>
        <taxon>Lysobacterales</taxon>
        <taxon>Rhodanobacteraceae</taxon>
        <taxon>Dyella</taxon>
    </lineage>
</organism>
<sequence>MRYFLFALAILLPLRLLAANAPQEVAASRLVGAAQDALRGHLPSTGEASLAPIGTPEDVRVPAGVVSLQVHPISGRWPRPRVGVPVDVLVDGRVMRSATVWFAVSIQDKVLTYGEHAPIGVLASALRIQSTEVDVAALQEEPIDAPTELAGMRLRKPVQAGAAVLWSDFEKIPDVDRQEKVRVLASYGDIHLATRGVANEMGNTGDVVPVLVEGADEPVRARVTDKGVVEVVQ</sequence>
<keyword evidence="1" id="KW-0574">Periplasm</keyword>
<keyword evidence="1" id="KW-0732">Signal</keyword>
<dbReference type="PANTHER" id="PTHR36307">
    <property type="entry name" value="FLAGELLA BASAL BODY P-RING FORMATION PROTEIN FLGA"/>
    <property type="match status" value="1"/>
</dbReference>
<gene>
    <name evidence="3" type="primary">flgA</name>
    <name evidence="3" type="ORF">ACFO5W_13060</name>
</gene>
<feature type="signal peptide" evidence="1">
    <location>
        <begin position="1"/>
        <end position="18"/>
    </location>
</feature>
<evidence type="ECO:0000259" key="2">
    <source>
        <dbReference type="Pfam" id="PF13144"/>
    </source>
</evidence>
<comment type="caution">
    <text evidence="3">The sequence shown here is derived from an EMBL/GenBank/DDBJ whole genome shotgun (WGS) entry which is preliminary data.</text>
</comment>
<keyword evidence="3" id="KW-0969">Cilium</keyword>
<keyword evidence="3" id="KW-0282">Flagellum</keyword>
<dbReference type="RefSeq" id="WP_266150246.1">
    <property type="nucleotide sequence ID" value="NZ_CP064028.1"/>
</dbReference>
<proteinExistence type="inferred from homology"/>
<comment type="function">
    <text evidence="1">Involved in the assembly process of the P-ring formation. It may associate with FlgF on the rod constituting a structure essential for the P-ring assembly or may act as a modulator protein for the P-ring assembly.</text>
</comment>
<keyword evidence="3" id="KW-0966">Cell projection</keyword>
<dbReference type="Proteomes" id="UP001595961">
    <property type="component" value="Unassembled WGS sequence"/>
</dbReference>
<feature type="domain" description="Flagella basal body P-ring formation protein FlgA SAF" evidence="2">
    <location>
        <begin position="127"/>
        <end position="231"/>
    </location>
</feature>
<dbReference type="InterPro" id="IPR039246">
    <property type="entry name" value="Flagellar_FlgA"/>
</dbReference>
<dbReference type="EMBL" id="JBHSGA010000017">
    <property type="protein sequence ID" value="MFC4527567.1"/>
    <property type="molecule type" value="Genomic_DNA"/>
</dbReference>
<keyword evidence="1" id="KW-1005">Bacterial flagellum biogenesis</keyword>
<evidence type="ECO:0000256" key="1">
    <source>
        <dbReference type="RuleBase" id="RU362063"/>
    </source>
</evidence>
<name>A0ABV9C3L2_9GAMM</name>
<protein>
    <recommendedName>
        <fullName evidence="1">Flagella basal body P-ring formation protein FlgA</fullName>
    </recommendedName>
</protein>